<organism evidence="1 2">
    <name type="scientific">Taxus chinensis</name>
    <name type="common">Chinese yew</name>
    <name type="synonym">Taxus wallichiana var. chinensis</name>
    <dbReference type="NCBI Taxonomy" id="29808"/>
    <lineage>
        <taxon>Eukaryota</taxon>
        <taxon>Viridiplantae</taxon>
        <taxon>Streptophyta</taxon>
        <taxon>Embryophyta</taxon>
        <taxon>Tracheophyta</taxon>
        <taxon>Spermatophyta</taxon>
        <taxon>Pinopsida</taxon>
        <taxon>Pinidae</taxon>
        <taxon>Conifers II</taxon>
        <taxon>Cupressales</taxon>
        <taxon>Taxaceae</taxon>
        <taxon>Taxus</taxon>
    </lineage>
</organism>
<protein>
    <submittedName>
        <fullName evidence="1">Uncharacterized protein</fullName>
    </submittedName>
</protein>
<evidence type="ECO:0000313" key="2">
    <source>
        <dbReference type="Proteomes" id="UP000824469"/>
    </source>
</evidence>
<dbReference type="Proteomes" id="UP000824469">
    <property type="component" value="Unassembled WGS sequence"/>
</dbReference>
<accession>A0AA38LMK7</accession>
<feature type="non-terminal residue" evidence="1">
    <location>
        <position position="1"/>
    </location>
</feature>
<keyword evidence="2" id="KW-1185">Reference proteome</keyword>
<feature type="non-terminal residue" evidence="1">
    <location>
        <position position="100"/>
    </location>
</feature>
<evidence type="ECO:0000313" key="1">
    <source>
        <dbReference type="EMBL" id="KAH9326677.1"/>
    </source>
</evidence>
<gene>
    <name evidence="1" type="ORF">KI387_006855</name>
</gene>
<dbReference type="EMBL" id="JAHRHJ020000002">
    <property type="protein sequence ID" value="KAH9326677.1"/>
    <property type="molecule type" value="Genomic_DNA"/>
</dbReference>
<dbReference type="AlphaFoldDB" id="A0AA38LMK7"/>
<reference evidence="1 2" key="1">
    <citation type="journal article" date="2021" name="Nat. Plants">
        <title>The Taxus genome provides insights into paclitaxel biosynthesis.</title>
        <authorList>
            <person name="Xiong X."/>
            <person name="Gou J."/>
            <person name="Liao Q."/>
            <person name="Li Y."/>
            <person name="Zhou Q."/>
            <person name="Bi G."/>
            <person name="Li C."/>
            <person name="Du R."/>
            <person name="Wang X."/>
            <person name="Sun T."/>
            <person name="Guo L."/>
            <person name="Liang H."/>
            <person name="Lu P."/>
            <person name="Wu Y."/>
            <person name="Zhang Z."/>
            <person name="Ro D.K."/>
            <person name="Shang Y."/>
            <person name="Huang S."/>
            <person name="Yan J."/>
        </authorList>
    </citation>
    <scope>NUCLEOTIDE SEQUENCE [LARGE SCALE GENOMIC DNA]</scope>
    <source>
        <strain evidence="1">Ta-2019</strain>
    </source>
</reference>
<sequence>LVGDSARWSIHMGILPPHRKKWQRKLLQLTASSLRFWKAILRPRPHPTIMELYLYSRRKGNRIRWVKRPRQCGQRCHDFVQDGDLVLDDGGFCNKTFMPR</sequence>
<comment type="caution">
    <text evidence="1">The sequence shown here is derived from an EMBL/GenBank/DDBJ whole genome shotgun (WGS) entry which is preliminary data.</text>
</comment>
<name>A0AA38LMK7_TAXCH</name>
<proteinExistence type="predicted"/>